<evidence type="ECO:0000313" key="3">
    <source>
        <dbReference type="Proteomes" id="UP000230002"/>
    </source>
</evidence>
<dbReference type="AlphaFoldDB" id="A0A2G8SIA8"/>
<dbReference type="EMBL" id="AYKW01000007">
    <property type="protein sequence ID" value="PIL33490.1"/>
    <property type="molecule type" value="Genomic_DNA"/>
</dbReference>
<comment type="caution">
    <text evidence="2">The sequence shown here is derived from an EMBL/GenBank/DDBJ whole genome shotgun (WGS) entry which is preliminary data.</text>
</comment>
<organism evidence="2 3">
    <name type="scientific">Ganoderma sinense ZZ0214-1</name>
    <dbReference type="NCBI Taxonomy" id="1077348"/>
    <lineage>
        <taxon>Eukaryota</taxon>
        <taxon>Fungi</taxon>
        <taxon>Dikarya</taxon>
        <taxon>Basidiomycota</taxon>
        <taxon>Agaricomycotina</taxon>
        <taxon>Agaricomycetes</taxon>
        <taxon>Polyporales</taxon>
        <taxon>Polyporaceae</taxon>
        <taxon>Ganoderma</taxon>
    </lineage>
</organism>
<name>A0A2G8SIA8_9APHY</name>
<evidence type="ECO:0000256" key="1">
    <source>
        <dbReference type="SAM" id="MobiDB-lite"/>
    </source>
</evidence>
<accession>A0A2G8SIA8</accession>
<protein>
    <submittedName>
        <fullName evidence="2">Uncharacterized protein</fullName>
    </submittedName>
</protein>
<feature type="region of interest" description="Disordered" evidence="1">
    <location>
        <begin position="1"/>
        <end position="20"/>
    </location>
</feature>
<proteinExistence type="predicted"/>
<sequence>MVAGSGVVKDGAVDTGEDMGLHRRCNASDDTDNVSPSASACRLTVKCIEADLVCPAYNTSSRYLGPRRHPQLYDRGLQPVERGSHSSTVLLRLYQNNDFLHEMPLISDAANRLLEQLFRRIYLRRIL</sequence>
<reference evidence="2 3" key="1">
    <citation type="journal article" date="2015" name="Sci. Rep.">
        <title>Chromosome-level genome map provides insights into diverse defense mechanisms in the medicinal fungus Ganoderma sinense.</title>
        <authorList>
            <person name="Zhu Y."/>
            <person name="Xu J."/>
            <person name="Sun C."/>
            <person name="Zhou S."/>
            <person name="Xu H."/>
            <person name="Nelson D.R."/>
            <person name="Qian J."/>
            <person name="Song J."/>
            <person name="Luo H."/>
            <person name="Xiang L."/>
            <person name="Li Y."/>
            <person name="Xu Z."/>
            <person name="Ji A."/>
            <person name="Wang L."/>
            <person name="Lu S."/>
            <person name="Hayward A."/>
            <person name="Sun W."/>
            <person name="Li X."/>
            <person name="Schwartz D.C."/>
            <person name="Wang Y."/>
            <person name="Chen S."/>
        </authorList>
    </citation>
    <scope>NUCLEOTIDE SEQUENCE [LARGE SCALE GENOMIC DNA]</scope>
    <source>
        <strain evidence="2 3">ZZ0214-1</strain>
    </source>
</reference>
<dbReference type="Proteomes" id="UP000230002">
    <property type="component" value="Unassembled WGS sequence"/>
</dbReference>
<evidence type="ECO:0000313" key="2">
    <source>
        <dbReference type="EMBL" id="PIL33490.1"/>
    </source>
</evidence>
<keyword evidence="3" id="KW-1185">Reference proteome</keyword>
<gene>
    <name evidence="2" type="ORF">GSI_04113</name>
</gene>